<comment type="pathway">
    <text evidence="1">Cofactor biosynthesis; riboflavin biosynthesis.</text>
</comment>
<dbReference type="GO" id="GO:0008703">
    <property type="term" value="F:5-amino-6-(5-phosphoribosylamino)uracil reductase activity"/>
    <property type="evidence" value="ECO:0007669"/>
    <property type="project" value="InterPro"/>
</dbReference>
<feature type="domain" description="Bacterial bifunctional deaminase-reductase C-terminal" evidence="4">
    <location>
        <begin position="12"/>
        <end position="101"/>
    </location>
</feature>
<gene>
    <name evidence="5" type="ORF">S12H4_34927</name>
</gene>
<evidence type="ECO:0000313" key="5">
    <source>
        <dbReference type="EMBL" id="GAI94741.1"/>
    </source>
</evidence>
<dbReference type="InterPro" id="IPR024072">
    <property type="entry name" value="DHFR-like_dom_sf"/>
</dbReference>
<sequence length="111" mass="12093">SLRKMGIEVLVIKEDEAGEVDLRHLLSMLGERGISSVLVEGGAGVITSLLRQNLVDKVVIAIAPKMMGKGIEAVGELNIREVSQALKLSFRKIYRMGEDLVIEARVNPHSS</sequence>
<evidence type="ECO:0000256" key="2">
    <source>
        <dbReference type="ARBA" id="ARBA00022857"/>
    </source>
</evidence>
<dbReference type="AlphaFoldDB" id="X1TTN2"/>
<dbReference type="InterPro" id="IPR050765">
    <property type="entry name" value="Riboflavin_Biosynth_HTPR"/>
</dbReference>
<evidence type="ECO:0000256" key="3">
    <source>
        <dbReference type="ARBA" id="ARBA00023002"/>
    </source>
</evidence>
<protein>
    <recommendedName>
        <fullName evidence="4">Bacterial bifunctional deaminase-reductase C-terminal domain-containing protein</fullName>
    </recommendedName>
</protein>
<keyword evidence="2" id="KW-0521">NADP</keyword>
<dbReference type="SUPFAM" id="SSF53597">
    <property type="entry name" value="Dihydrofolate reductase-like"/>
    <property type="match status" value="1"/>
</dbReference>
<keyword evidence="3" id="KW-0560">Oxidoreductase</keyword>
<dbReference type="EMBL" id="BARW01020704">
    <property type="protein sequence ID" value="GAI94741.1"/>
    <property type="molecule type" value="Genomic_DNA"/>
</dbReference>
<evidence type="ECO:0000259" key="4">
    <source>
        <dbReference type="Pfam" id="PF01872"/>
    </source>
</evidence>
<organism evidence="5">
    <name type="scientific">marine sediment metagenome</name>
    <dbReference type="NCBI Taxonomy" id="412755"/>
    <lineage>
        <taxon>unclassified sequences</taxon>
        <taxon>metagenomes</taxon>
        <taxon>ecological metagenomes</taxon>
    </lineage>
</organism>
<dbReference type="Pfam" id="PF01872">
    <property type="entry name" value="RibD_C"/>
    <property type="match status" value="1"/>
</dbReference>
<accession>X1TTN2</accession>
<dbReference type="PANTHER" id="PTHR38011">
    <property type="entry name" value="DIHYDROFOLATE REDUCTASE FAMILY PROTEIN (AFU_ORTHOLOGUE AFUA_8G06820)"/>
    <property type="match status" value="1"/>
</dbReference>
<comment type="caution">
    <text evidence="5">The sequence shown here is derived from an EMBL/GenBank/DDBJ whole genome shotgun (WGS) entry which is preliminary data.</text>
</comment>
<evidence type="ECO:0000256" key="1">
    <source>
        <dbReference type="ARBA" id="ARBA00005104"/>
    </source>
</evidence>
<dbReference type="GO" id="GO:0009231">
    <property type="term" value="P:riboflavin biosynthetic process"/>
    <property type="evidence" value="ECO:0007669"/>
    <property type="project" value="InterPro"/>
</dbReference>
<dbReference type="PANTHER" id="PTHR38011:SF7">
    <property type="entry name" value="2,5-DIAMINO-6-RIBOSYLAMINO-4(3H)-PYRIMIDINONE 5'-PHOSPHATE REDUCTASE"/>
    <property type="match status" value="1"/>
</dbReference>
<dbReference type="Gene3D" id="3.40.430.10">
    <property type="entry name" value="Dihydrofolate Reductase, subunit A"/>
    <property type="match status" value="1"/>
</dbReference>
<reference evidence="5" key="1">
    <citation type="journal article" date="2014" name="Front. Microbiol.">
        <title>High frequency of phylogenetically diverse reductive dehalogenase-homologous genes in deep subseafloor sedimentary metagenomes.</title>
        <authorList>
            <person name="Kawai M."/>
            <person name="Futagami T."/>
            <person name="Toyoda A."/>
            <person name="Takaki Y."/>
            <person name="Nishi S."/>
            <person name="Hori S."/>
            <person name="Arai W."/>
            <person name="Tsubouchi T."/>
            <person name="Morono Y."/>
            <person name="Uchiyama I."/>
            <person name="Ito T."/>
            <person name="Fujiyama A."/>
            <person name="Inagaki F."/>
            <person name="Takami H."/>
        </authorList>
    </citation>
    <scope>NUCLEOTIDE SEQUENCE</scope>
    <source>
        <strain evidence="5">Expedition CK06-06</strain>
    </source>
</reference>
<name>X1TTN2_9ZZZZ</name>
<feature type="non-terminal residue" evidence="5">
    <location>
        <position position="1"/>
    </location>
</feature>
<proteinExistence type="predicted"/>
<dbReference type="InterPro" id="IPR002734">
    <property type="entry name" value="RibDG_C"/>
</dbReference>